<accession>A0A0C2N4N5</accession>
<sequence length="120" mass="13716">MDECSSLYDSVFDFVVTYRLTPRDEEFSEVSVGKPAFAPAGNSKFSTGDPLWLRYIVSNIFDVIAAGKIYRRHLHSLKKKFGNRRNPETSFDGTYSWLQIENSEVIQNSKDSDVAMHDVQ</sequence>
<dbReference type="EMBL" id="JWZT01002668">
    <property type="protein sequence ID" value="KII68872.1"/>
    <property type="molecule type" value="Genomic_DNA"/>
</dbReference>
<dbReference type="AlphaFoldDB" id="A0A0C2N4N5"/>
<reference evidence="1 2" key="1">
    <citation type="journal article" date="2014" name="Genome Biol. Evol.">
        <title>The genome of the myxosporean Thelohanellus kitauei shows adaptations to nutrient acquisition within its fish host.</title>
        <authorList>
            <person name="Yang Y."/>
            <person name="Xiong J."/>
            <person name="Zhou Z."/>
            <person name="Huo F."/>
            <person name="Miao W."/>
            <person name="Ran C."/>
            <person name="Liu Y."/>
            <person name="Zhang J."/>
            <person name="Feng J."/>
            <person name="Wang M."/>
            <person name="Wang M."/>
            <person name="Wang L."/>
            <person name="Yao B."/>
        </authorList>
    </citation>
    <scope>NUCLEOTIDE SEQUENCE [LARGE SCALE GENOMIC DNA]</scope>
    <source>
        <strain evidence="1">Wuqing</strain>
    </source>
</reference>
<evidence type="ECO:0000313" key="1">
    <source>
        <dbReference type="EMBL" id="KII68872.1"/>
    </source>
</evidence>
<keyword evidence="2" id="KW-1185">Reference proteome</keyword>
<gene>
    <name evidence="1" type="ORF">RF11_03774</name>
</gene>
<protein>
    <submittedName>
        <fullName evidence="1">Uncharacterized protein</fullName>
    </submittedName>
</protein>
<evidence type="ECO:0000313" key="2">
    <source>
        <dbReference type="Proteomes" id="UP000031668"/>
    </source>
</evidence>
<proteinExistence type="predicted"/>
<dbReference type="OrthoDB" id="8057451at2759"/>
<name>A0A0C2N4N5_THEKT</name>
<organism evidence="1 2">
    <name type="scientific">Thelohanellus kitauei</name>
    <name type="common">Myxosporean</name>
    <dbReference type="NCBI Taxonomy" id="669202"/>
    <lineage>
        <taxon>Eukaryota</taxon>
        <taxon>Metazoa</taxon>
        <taxon>Cnidaria</taxon>
        <taxon>Myxozoa</taxon>
        <taxon>Myxosporea</taxon>
        <taxon>Bivalvulida</taxon>
        <taxon>Platysporina</taxon>
        <taxon>Myxobolidae</taxon>
        <taxon>Thelohanellus</taxon>
    </lineage>
</organism>
<comment type="caution">
    <text evidence="1">The sequence shown here is derived from an EMBL/GenBank/DDBJ whole genome shotgun (WGS) entry which is preliminary data.</text>
</comment>
<dbReference type="Proteomes" id="UP000031668">
    <property type="component" value="Unassembled WGS sequence"/>
</dbReference>